<proteinExistence type="predicted"/>
<comment type="caution">
    <text evidence="1">The sequence shown here is derived from an EMBL/GenBank/DDBJ whole genome shotgun (WGS) entry which is preliminary data.</text>
</comment>
<accession>A0A4S8K3Z3</accession>
<dbReference type="EMBL" id="PYDT01000002">
    <property type="protein sequence ID" value="THU69523.1"/>
    <property type="molecule type" value="Genomic_DNA"/>
</dbReference>
<sequence>MTVTCVSMNRRAQSQLLLLVVCCLGLKTAITMVRKAKDQSPCNLIESVRENRLVEALTQDPTSNFSVNT</sequence>
<keyword evidence="2" id="KW-1185">Reference proteome</keyword>
<evidence type="ECO:0000313" key="2">
    <source>
        <dbReference type="Proteomes" id="UP000317650"/>
    </source>
</evidence>
<name>A0A4S8K3Z3_MUSBA</name>
<dbReference type="AlphaFoldDB" id="A0A4S8K3Z3"/>
<evidence type="ECO:0000313" key="1">
    <source>
        <dbReference type="EMBL" id="THU69523.1"/>
    </source>
</evidence>
<gene>
    <name evidence="1" type="ORF">C4D60_Mb08t15300</name>
</gene>
<organism evidence="1 2">
    <name type="scientific">Musa balbisiana</name>
    <name type="common">Banana</name>
    <dbReference type="NCBI Taxonomy" id="52838"/>
    <lineage>
        <taxon>Eukaryota</taxon>
        <taxon>Viridiplantae</taxon>
        <taxon>Streptophyta</taxon>
        <taxon>Embryophyta</taxon>
        <taxon>Tracheophyta</taxon>
        <taxon>Spermatophyta</taxon>
        <taxon>Magnoliopsida</taxon>
        <taxon>Liliopsida</taxon>
        <taxon>Zingiberales</taxon>
        <taxon>Musaceae</taxon>
        <taxon>Musa</taxon>
    </lineage>
</organism>
<reference evidence="1 2" key="1">
    <citation type="journal article" date="2019" name="Nat. Plants">
        <title>Genome sequencing of Musa balbisiana reveals subgenome evolution and function divergence in polyploid bananas.</title>
        <authorList>
            <person name="Yao X."/>
        </authorList>
    </citation>
    <scope>NUCLEOTIDE SEQUENCE [LARGE SCALE GENOMIC DNA]</scope>
    <source>
        <strain evidence="2">cv. DH-PKW</strain>
        <tissue evidence="1">Leaves</tissue>
    </source>
</reference>
<protein>
    <submittedName>
        <fullName evidence="1">Uncharacterized protein</fullName>
    </submittedName>
</protein>
<dbReference type="Proteomes" id="UP000317650">
    <property type="component" value="Chromosome 8"/>
</dbReference>